<dbReference type="PANTHER" id="PTHR21013:SF10">
    <property type="entry name" value="ATP SYNTHASE MITOCHONDRIAL F1 COMPLEX ASSEMBLY FACTOR 2"/>
    <property type="match status" value="1"/>
</dbReference>
<keyword evidence="3" id="KW-0143">Chaperone</keyword>
<dbReference type="InterPro" id="IPR011419">
    <property type="entry name" value="ATP12_ATP_synth-F1-assembly"/>
</dbReference>
<dbReference type="InterPro" id="IPR042272">
    <property type="entry name" value="ATP12_ATP_synth-F1-assembly_N"/>
</dbReference>
<comment type="caution">
    <text evidence="4">The sequence shown here is derived from an EMBL/GenBank/DDBJ whole genome shotgun (WGS) entry which is preliminary data.</text>
</comment>
<reference evidence="5" key="1">
    <citation type="journal article" date="2019" name="Int. J. Syst. Evol. Microbiol.">
        <title>The Global Catalogue of Microorganisms (GCM) 10K type strain sequencing project: providing services to taxonomists for standard genome sequencing and annotation.</title>
        <authorList>
            <consortium name="The Broad Institute Genomics Platform"/>
            <consortium name="The Broad Institute Genome Sequencing Center for Infectious Disease"/>
            <person name="Wu L."/>
            <person name="Ma J."/>
        </authorList>
    </citation>
    <scope>NUCLEOTIDE SEQUENCE [LARGE SCALE GENOMIC DNA]</scope>
    <source>
        <strain evidence="5">Q85</strain>
    </source>
</reference>
<gene>
    <name evidence="4" type="ORF">ACFSC3_11675</name>
</gene>
<evidence type="ECO:0000313" key="5">
    <source>
        <dbReference type="Proteomes" id="UP001597283"/>
    </source>
</evidence>
<proteinExistence type="inferred from homology"/>
<evidence type="ECO:0000256" key="3">
    <source>
        <dbReference type="ARBA" id="ARBA00023186"/>
    </source>
</evidence>
<dbReference type="RefSeq" id="WP_380940617.1">
    <property type="nucleotide sequence ID" value="NZ_JBHUFC010000003.1"/>
</dbReference>
<protein>
    <submittedName>
        <fullName evidence="4">ATP12 family chaperone protein</fullName>
    </submittedName>
</protein>
<evidence type="ECO:0000256" key="1">
    <source>
        <dbReference type="ARBA" id="ARBA00008231"/>
    </source>
</evidence>
<dbReference type="SUPFAM" id="SSF160909">
    <property type="entry name" value="ATP12-like"/>
    <property type="match status" value="1"/>
</dbReference>
<evidence type="ECO:0000313" key="4">
    <source>
        <dbReference type="EMBL" id="MFD1788232.1"/>
    </source>
</evidence>
<sequence>MKRFWTDVTVTAEGDAQGIALDGKPIRTPGRALLTVPTRALAEAIADEWRGVEGDVDPRAMPLTGLANASIDSIARDPAGFATTLAKYGESDLLYYRAEEPAPLVERQRAAWDPALDWARTRYDVHFETATGVMHRAQPPATIERLREATAARDAFALAGLHHIVTVTGSLVLALALAEGAMTPDAVWHAARIDEDWQIEMWGEDDLAAQATAAHKADFDAGARFLALLLN</sequence>
<keyword evidence="5" id="KW-1185">Reference proteome</keyword>
<comment type="similarity">
    <text evidence="1">Belongs to the ATP12 family.</text>
</comment>
<dbReference type="InterPro" id="IPR023335">
    <property type="entry name" value="ATP12_ortho_dom_sf"/>
</dbReference>
<dbReference type="Gene3D" id="3.30.2180.10">
    <property type="entry name" value="ATP12-like"/>
    <property type="match status" value="1"/>
</dbReference>
<dbReference type="Pfam" id="PF07542">
    <property type="entry name" value="ATP12"/>
    <property type="match status" value="1"/>
</dbReference>
<dbReference type="PANTHER" id="PTHR21013">
    <property type="entry name" value="ATP SYNTHASE MITOCHONDRIAL F1 COMPLEX ASSEMBLY FACTOR 2/ATP12 PROTEIN, MITOCHONDRIAL PRECURSOR"/>
    <property type="match status" value="1"/>
</dbReference>
<keyword evidence="2" id="KW-0809">Transit peptide</keyword>
<organism evidence="4 5">
    <name type="scientific">Sphingomonas floccifaciens</name>
    <dbReference type="NCBI Taxonomy" id="1844115"/>
    <lineage>
        <taxon>Bacteria</taxon>
        <taxon>Pseudomonadati</taxon>
        <taxon>Pseudomonadota</taxon>
        <taxon>Alphaproteobacteria</taxon>
        <taxon>Sphingomonadales</taxon>
        <taxon>Sphingomonadaceae</taxon>
        <taxon>Sphingomonas</taxon>
    </lineage>
</organism>
<evidence type="ECO:0000256" key="2">
    <source>
        <dbReference type="ARBA" id="ARBA00022946"/>
    </source>
</evidence>
<dbReference type="EMBL" id="JBHUFC010000003">
    <property type="protein sequence ID" value="MFD1788232.1"/>
    <property type="molecule type" value="Genomic_DNA"/>
</dbReference>
<accession>A0ABW4NDN1</accession>
<dbReference type="Proteomes" id="UP001597283">
    <property type="component" value="Unassembled WGS sequence"/>
</dbReference>
<name>A0ABW4NDN1_9SPHN</name>
<dbReference type="Gene3D" id="1.10.3580.10">
    <property type="entry name" value="ATP12 ATPase"/>
    <property type="match status" value="1"/>
</dbReference>